<evidence type="ECO:0000256" key="1">
    <source>
        <dbReference type="SAM" id="Phobius"/>
    </source>
</evidence>
<feature type="transmembrane region" description="Helical" evidence="1">
    <location>
        <begin position="193"/>
        <end position="214"/>
    </location>
</feature>
<feature type="transmembrane region" description="Helical" evidence="1">
    <location>
        <begin position="393"/>
        <end position="413"/>
    </location>
</feature>
<evidence type="ECO:0000313" key="3">
    <source>
        <dbReference type="Proteomes" id="UP000050920"/>
    </source>
</evidence>
<gene>
    <name evidence="2" type="ORF">DY78_GL003057</name>
</gene>
<proteinExistence type="predicted"/>
<keyword evidence="2" id="KW-0560">Oxidoreductase</keyword>
<dbReference type="Proteomes" id="UP000050920">
    <property type="component" value="Unassembled WGS sequence"/>
</dbReference>
<keyword evidence="1" id="KW-0472">Membrane</keyword>
<feature type="transmembrane region" description="Helical" evidence="1">
    <location>
        <begin position="65"/>
        <end position="87"/>
    </location>
</feature>
<protein>
    <submittedName>
        <fullName evidence="2">Brp Blh family beta-carotene 15,15'-monooxygenase</fullName>
    </submittedName>
</protein>
<comment type="caution">
    <text evidence="2">The sequence shown here is derived from an EMBL/GenBank/DDBJ whole genome shotgun (WGS) entry which is preliminary data.</text>
</comment>
<sequence length="430" mass="49448">MLTLLWQIWMVMMLSGTSAWDPVNITRGAMGHAEPKLYFSYNSNTLLLMYIERLVWLIIGQPGFQTLVLVLNFGNIILIDLALVLMVSVTRRWFNHRTVPFLIFFCWTLFMVTPWVALTYTDDWAFLLAACNLWLVSGLTYYQRTWQKYILAGGIGISLMFSYFMKPPLVIFYIAVLIVLFFQKGCQKWHRPTFQASLAVIIGLLCATAFYAGMQTYTHYQHVVTVDARLAHPATHFMAMGMTGNGAYNNADVEMDQSIKSPTKRQKANMNLIKQRLHAFGPVNYLKFLVQKQVNNTADGSFGWGADGIFLIVNHVTSARLKHTLPRVLFTDGGVVRLNSYEYRFYAQLLWSIVLLLLLLAGRQAGWKSQLFKYGIVGGMMFLLLFEGGRSRYLIQFLPMYFILAAVSAERVWRQVESWQKNHRQLEDVK</sequence>
<keyword evidence="1" id="KW-0812">Transmembrane</keyword>
<reference evidence="2 3" key="1">
    <citation type="journal article" date="2015" name="Genome Announc.">
        <title>Expanding the biotechnology potential of lactobacilli through comparative genomics of 213 strains and associated genera.</title>
        <authorList>
            <person name="Sun Z."/>
            <person name="Harris H.M."/>
            <person name="McCann A."/>
            <person name="Guo C."/>
            <person name="Argimon S."/>
            <person name="Zhang W."/>
            <person name="Yang X."/>
            <person name="Jeffery I.B."/>
            <person name="Cooney J.C."/>
            <person name="Kagawa T.F."/>
            <person name="Liu W."/>
            <person name="Song Y."/>
            <person name="Salvetti E."/>
            <person name="Wrobel A."/>
            <person name="Rasinkangas P."/>
            <person name="Parkhill J."/>
            <person name="Rea M.C."/>
            <person name="O'Sullivan O."/>
            <person name="Ritari J."/>
            <person name="Douillard F.P."/>
            <person name="Paul Ross R."/>
            <person name="Yang R."/>
            <person name="Briner A.E."/>
            <person name="Felis G.E."/>
            <person name="de Vos W.M."/>
            <person name="Barrangou R."/>
            <person name="Klaenhammer T.R."/>
            <person name="Caufield P.W."/>
            <person name="Cui Y."/>
            <person name="Zhang H."/>
            <person name="O'Toole P.W."/>
        </authorList>
    </citation>
    <scope>NUCLEOTIDE SEQUENCE [LARGE SCALE GENOMIC DNA]</scope>
    <source>
        <strain evidence="2 3">DSM 21115</strain>
    </source>
</reference>
<feature type="transmembrane region" description="Helical" evidence="1">
    <location>
        <begin position="149"/>
        <end position="164"/>
    </location>
</feature>
<feature type="transmembrane region" description="Helical" evidence="1">
    <location>
        <begin position="37"/>
        <end position="59"/>
    </location>
</feature>
<dbReference type="EMBL" id="AYGX02000072">
    <property type="protein sequence ID" value="KRO27639.1"/>
    <property type="molecule type" value="Genomic_DNA"/>
</dbReference>
<feature type="transmembrane region" description="Helical" evidence="1">
    <location>
        <begin position="99"/>
        <end position="118"/>
    </location>
</feature>
<keyword evidence="3" id="KW-1185">Reference proteome</keyword>
<feature type="transmembrane region" description="Helical" evidence="1">
    <location>
        <begin position="124"/>
        <end position="142"/>
    </location>
</feature>
<dbReference type="GO" id="GO:0004497">
    <property type="term" value="F:monooxygenase activity"/>
    <property type="evidence" value="ECO:0007669"/>
    <property type="project" value="UniProtKB-KW"/>
</dbReference>
<name>A0A0R2NPM7_9LACO</name>
<evidence type="ECO:0000313" key="2">
    <source>
        <dbReference type="EMBL" id="KRO27639.1"/>
    </source>
</evidence>
<keyword evidence="2" id="KW-0503">Monooxygenase</keyword>
<organism evidence="2 3">
    <name type="scientific">Lactiplantibacillus fabifermentans DSM 21115</name>
    <dbReference type="NCBI Taxonomy" id="1413187"/>
    <lineage>
        <taxon>Bacteria</taxon>
        <taxon>Bacillati</taxon>
        <taxon>Bacillota</taxon>
        <taxon>Bacilli</taxon>
        <taxon>Lactobacillales</taxon>
        <taxon>Lactobacillaceae</taxon>
        <taxon>Lactiplantibacillus</taxon>
    </lineage>
</organism>
<accession>A0A0R2NPM7</accession>
<keyword evidence="1" id="KW-1133">Transmembrane helix</keyword>
<feature type="transmembrane region" description="Helical" evidence="1">
    <location>
        <begin position="345"/>
        <end position="362"/>
    </location>
</feature>
<dbReference type="AlphaFoldDB" id="A0A0R2NPM7"/>